<feature type="domain" description="DALR anticodon binding" evidence="15">
    <location>
        <begin position="685"/>
        <end position="811"/>
    </location>
</feature>
<evidence type="ECO:0000256" key="11">
    <source>
        <dbReference type="ARBA" id="ARBA00049339"/>
    </source>
</evidence>
<evidence type="ECO:0000256" key="2">
    <source>
        <dbReference type="ARBA" id="ARBA00005594"/>
    </source>
</evidence>
<dbReference type="InterPro" id="IPR009080">
    <property type="entry name" value="tRNAsynth_Ia_anticodon-bd"/>
</dbReference>
<dbReference type="PANTHER" id="PTHR11956:SF5">
    <property type="entry name" value="ARGININE--TRNA LIGASE, CYTOPLASMIC"/>
    <property type="match status" value="1"/>
</dbReference>
<dbReference type="InterPro" id="IPR014729">
    <property type="entry name" value="Rossmann-like_a/b/a_fold"/>
</dbReference>
<dbReference type="SMART" id="SM01016">
    <property type="entry name" value="Arg_tRNA_synt_N"/>
    <property type="match status" value="1"/>
</dbReference>
<name>A0A8S9XQ60_APOLU</name>
<gene>
    <name evidence="17" type="ORF">GE061_013875</name>
</gene>
<dbReference type="Gene3D" id="3.40.50.620">
    <property type="entry name" value="HUPs"/>
    <property type="match status" value="1"/>
</dbReference>
<dbReference type="FunFam" id="3.30.1360.70:FF:000002">
    <property type="entry name" value="arginine--tRNA ligase, cytoplasmic"/>
    <property type="match status" value="1"/>
</dbReference>
<comment type="subcellular location">
    <subcellularLocation>
        <location evidence="1">Cytoplasm</location>
        <location evidence="1">Cytosol</location>
    </subcellularLocation>
</comment>
<keyword evidence="5 13" id="KW-0436">Ligase</keyword>
<evidence type="ECO:0000313" key="18">
    <source>
        <dbReference type="Proteomes" id="UP000466442"/>
    </source>
</evidence>
<dbReference type="GO" id="GO:0005524">
    <property type="term" value="F:ATP binding"/>
    <property type="evidence" value="ECO:0007669"/>
    <property type="project" value="UniProtKB-KW"/>
</dbReference>
<evidence type="ECO:0000256" key="14">
    <source>
        <dbReference type="SAM" id="Phobius"/>
    </source>
</evidence>
<keyword evidence="14" id="KW-1133">Transmembrane helix</keyword>
<evidence type="ECO:0000256" key="12">
    <source>
        <dbReference type="ARBA" id="ARBA00071644"/>
    </source>
</evidence>
<sequence>MLPSDDLHYIIRSVRRLPLQSFSRCHHDQNCSVVSNHSTRLFAVFGNRVGYSLDGQDDDDNNRNQSRGEASTGAGRLFTNKKGYQALHVAKQLQQLLLTISVFGSLGVLLVQMAAVVYTLATTAMPFGLHFLLACVLILFDDLAKAEGEMNDLYQRYEAMKKLATQSEIRLEDIPENVECEQLRSLITKRNKLTFRLGILKRGIDEEKAKSGKKKKFIYDPESFNGIKEALTQICMVALREAYPQLEIEQVVQPSGKPMFGDYQFNAAMQVSKELKNLGIKCAPAEVGKAIASKLPANKIIDKVEVAPAGFINMWLSKEFCRNLLLEQVRCGIKPPKLEKRLRIVVDFSAPNVAKQMHVGHLRSTIIGDSIARSLEFLGHDVLRINHVGDWGTQFGMLIAHLQDTFPNYLNEMPPIEDLQKFYKESKLRFDTDEDFKKRAYECVVNLQGHEKDHVKGWQQICEISRKEFQSIYDQLNIKLIERGESFYQSRMESTVEYLREKGFLEMDDGRLIMFGLEEGNIPFTIVKSDGGFTYDTSDMAAIRQRIEEEKADWIIYVTDMGQSNHFKVLYSCAERCGFYDPSKVRIDHVGFGVVLGEDRKKFKTRSGDTVKLQELLDEGLSRSEETLKSKNRHNVLTPEEFEAAKKAVAYGCIKYADLCHNRVNDYVFSFDKMLDDKGNTAVYMLYAVTRIRSIASNANITSKQLIEAAKTERIPVDHEKEWKLVKALLRFHDELIKITEDLCLHHLCEYLYDVASSFTEFYDACYCIEKDGKTGEVLKIHMDRLLLCEATALVMEKCFWILGLTPVSRM</sequence>
<dbReference type="GO" id="GO:0006420">
    <property type="term" value="P:arginyl-tRNA aminoacylation"/>
    <property type="evidence" value="ECO:0007669"/>
    <property type="project" value="InterPro"/>
</dbReference>
<evidence type="ECO:0000313" key="17">
    <source>
        <dbReference type="EMBL" id="KAF6210764.1"/>
    </source>
</evidence>
<dbReference type="InterPro" id="IPR036695">
    <property type="entry name" value="Arg-tRNA-synth_N_sf"/>
</dbReference>
<dbReference type="Pfam" id="PF03485">
    <property type="entry name" value="Arg_tRNA_synt_N"/>
    <property type="match status" value="1"/>
</dbReference>
<dbReference type="EMBL" id="WIXP02000005">
    <property type="protein sequence ID" value="KAF6210764.1"/>
    <property type="molecule type" value="Genomic_DNA"/>
</dbReference>
<dbReference type="AlphaFoldDB" id="A0A8S9XQ60"/>
<comment type="similarity">
    <text evidence="2 13">Belongs to the class-I aminoacyl-tRNA synthetase family.</text>
</comment>
<dbReference type="FunFam" id="3.40.50.620:FF:000084">
    <property type="entry name" value="arginine--tRNA ligase, cytoplasmic"/>
    <property type="match status" value="1"/>
</dbReference>
<protein>
    <recommendedName>
        <fullName evidence="12">Probable arginine--tRNA ligase, cytoplasmic</fullName>
        <ecNumber evidence="3">6.1.1.19</ecNumber>
    </recommendedName>
    <alternativeName>
        <fullName evidence="10">Arginyl-tRNA synthetase</fullName>
    </alternativeName>
</protein>
<evidence type="ECO:0000256" key="5">
    <source>
        <dbReference type="ARBA" id="ARBA00022598"/>
    </source>
</evidence>
<dbReference type="HAMAP" id="MF_00123">
    <property type="entry name" value="Arg_tRNA_synth"/>
    <property type="match status" value="1"/>
</dbReference>
<feature type="domain" description="Arginyl tRNA synthetase N-terminal" evidence="16">
    <location>
        <begin position="229"/>
        <end position="316"/>
    </location>
</feature>
<dbReference type="GO" id="GO:0004814">
    <property type="term" value="F:arginine-tRNA ligase activity"/>
    <property type="evidence" value="ECO:0007669"/>
    <property type="project" value="UniProtKB-EC"/>
</dbReference>
<comment type="caution">
    <text evidence="17">The sequence shown here is derived from an EMBL/GenBank/DDBJ whole genome shotgun (WGS) entry which is preliminary data.</text>
</comment>
<evidence type="ECO:0000256" key="6">
    <source>
        <dbReference type="ARBA" id="ARBA00022741"/>
    </source>
</evidence>
<dbReference type="SMART" id="SM00836">
    <property type="entry name" value="DALR_1"/>
    <property type="match status" value="1"/>
</dbReference>
<dbReference type="InterPro" id="IPR001278">
    <property type="entry name" value="Arg-tRNA-ligase"/>
</dbReference>
<dbReference type="PROSITE" id="PS00178">
    <property type="entry name" value="AA_TRNA_LIGASE_I"/>
    <property type="match status" value="1"/>
</dbReference>
<dbReference type="OrthoDB" id="68056at2759"/>
<evidence type="ECO:0000256" key="9">
    <source>
        <dbReference type="ARBA" id="ARBA00023146"/>
    </source>
</evidence>
<dbReference type="InterPro" id="IPR035684">
    <property type="entry name" value="ArgRS_core"/>
</dbReference>
<evidence type="ECO:0000256" key="1">
    <source>
        <dbReference type="ARBA" id="ARBA00004514"/>
    </source>
</evidence>
<keyword evidence="8 13" id="KW-0648">Protein biosynthesis</keyword>
<dbReference type="SUPFAM" id="SSF55190">
    <property type="entry name" value="Arginyl-tRNA synthetase (ArgRS), N-terminal 'additional' domain"/>
    <property type="match status" value="1"/>
</dbReference>
<dbReference type="NCBIfam" id="TIGR00456">
    <property type="entry name" value="argS"/>
    <property type="match status" value="1"/>
</dbReference>
<keyword evidence="18" id="KW-1185">Reference proteome</keyword>
<dbReference type="SUPFAM" id="SSF47323">
    <property type="entry name" value="Anticodon-binding domain of a subclass of class I aminoacyl-tRNA synthetases"/>
    <property type="match status" value="1"/>
</dbReference>
<dbReference type="InterPro" id="IPR005148">
    <property type="entry name" value="Arg-tRNA-synth_N"/>
</dbReference>
<evidence type="ECO:0000256" key="7">
    <source>
        <dbReference type="ARBA" id="ARBA00022840"/>
    </source>
</evidence>
<keyword evidence="9 13" id="KW-0030">Aminoacyl-tRNA synthetase</keyword>
<dbReference type="InterPro" id="IPR001412">
    <property type="entry name" value="aa-tRNA-synth_I_CS"/>
</dbReference>
<proteinExistence type="inferred from homology"/>
<dbReference type="PRINTS" id="PR01038">
    <property type="entry name" value="TRNASYNTHARG"/>
</dbReference>
<dbReference type="CDD" id="cd00671">
    <property type="entry name" value="ArgRS_core"/>
    <property type="match status" value="1"/>
</dbReference>
<evidence type="ECO:0000259" key="15">
    <source>
        <dbReference type="SMART" id="SM00836"/>
    </source>
</evidence>
<dbReference type="GO" id="GO:0017101">
    <property type="term" value="C:aminoacyl-tRNA synthetase multienzyme complex"/>
    <property type="evidence" value="ECO:0007669"/>
    <property type="project" value="UniProtKB-ARBA"/>
</dbReference>
<dbReference type="PANTHER" id="PTHR11956">
    <property type="entry name" value="ARGINYL-TRNA SYNTHETASE"/>
    <property type="match status" value="1"/>
</dbReference>
<dbReference type="Pfam" id="PF00750">
    <property type="entry name" value="tRNA-synt_1d"/>
    <property type="match status" value="1"/>
</dbReference>
<dbReference type="Gene3D" id="3.30.1360.70">
    <property type="entry name" value="Arginyl tRNA synthetase N-terminal domain"/>
    <property type="match status" value="1"/>
</dbReference>
<evidence type="ECO:0000256" key="3">
    <source>
        <dbReference type="ARBA" id="ARBA00012837"/>
    </source>
</evidence>
<feature type="transmembrane region" description="Helical" evidence="14">
    <location>
        <begin position="96"/>
        <end position="121"/>
    </location>
</feature>
<dbReference type="SUPFAM" id="SSF52374">
    <property type="entry name" value="Nucleotidylyl transferase"/>
    <property type="match status" value="1"/>
</dbReference>
<organism evidence="17 18">
    <name type="scientific">Apolygus lucorum</name>
    <name type="common">Small green plant bug</name>
    <name type="synonym">Lygocoris lucorum</name>
    <dbReference type="NCBI Taxonomy" id="248454"/>
    <lineage>
        <taxon>Eukaryota</taxon>
        <taxon>Metazoa</taxon>
        <taxon>Ecdysozoa</taxon>
        <taxon>Arthropoda</taxon>
        <taxon>Hexapoda</taxon>
        <taxon>Insecta</taxon>
        <taxon>Pterygota</taxon>
        <taxon>Neoptera</taxon>
        <taxon>Paraneoptera</taxon>
        <taxon>Hemiptera</taxon>
        <taxon>Heteroptera</taxon>
        <taxon>Panheteroptera</taxon>
        <taxon>Cimicomorpha</taxon>
        <taxon>Miridae</taxon>
        <taxon>Mirini</taxon>
        <taxon>Apolygus</taxon>
    </lineage>
</organism>
<evidence type="ECO:0000259" key="16">
    <source>
        <dbReference type="SMART" id="SM01016"/>
    </source>
</evidence>
<keyword evidence="6 13" id="KW-0547">Nucleotide-binding</keyword>
<dbReference type="EC" id="6.1.1.19" evidence="3"/>
<evidence type="ECO:0000256" key="10">
    <source>
        <dbReference type="ARBA" id="ARBA00033033"/>
    </source>
</evidence>
<dbReference type="GO" id="GO:0005829">
    <property type="term" value="C:cytosol"/>
    <property type="evidence" value="ECO:0007669"/>
    <property type="project" value="UniProtKB-SubCell"/>
</dbReference>
<evidence type="ECO:0000256" key="4">
    <source>
        <dbReference type="ARBA" id="ARBA00022490"/>
    </source>
</evidence>
<evidence type="ECO:0000256" key="13">
    <source>
        <dbReference type="RuleBase" id="RU363038"/>
    </source>
</evidence>
<keyword evidence="14" id="KW-0472">Membrane</keyword>
<evidence type="ECO:0000256" key="8">
    <source>
        <dbReference type="ARBA" id="ARBA00022917"/>
    </source>
</evidence>
<keyword evidence="14" id="KW-0812">Transmembrane</keyword>
<keyword evidence="7 13" id="KW-0067">ATP-binding</keyword>
<dbReference type="Proteomes" id="UP000466442">
    <property type="component" value="Linkage Group LG5"/>
</dbReference>
<dbReference type="Gene3D" id="1.10.730.10">
    <property type="entry name" value="Isoleucyl-tRNA Synthetase, Domain 1"/>
    <property type="match status" value="1"/>
</dbReference>
<feature type="transmembrane region" description="Helical" evidence="14">
    <location>
        <begin position="127"/>
        <end position="144"/>
    </location>
</feature>
<dbReference type="Pfam" id="PF05746">
    <property type="entry name" value="DALR_1"/>
    <property type="match status" value="1"/>
</dbReference>
<dbReference type="InterPro" id="IPR008909">
    <property type="entry name" value="DALR_anticod-bd"/>
</dbReference>
<dbReference type="FunFam" id="1.10.730.10:FF:000064">
    <property type="entry name" value="Probable arginine--tRNA ligase, cytoplasmic"/>
    <property type="match status" value="1"/>
</dbReference>
<keyword evidence="4" id="KW-0963">Cytoplasm</keyword>
<accession>A0A8S9XQ60</accession>
<reference evidence="17" key="1">
    <citation type="journal article" date="2021" name="Mol. Ecol. Resour.">
        <title>Apolygus lucorum genome provides insights into omnivorousness and mesophyll feeding.</title>
        <authorList>
            <person name="Liu Y."/>
            <person name="Liu H."/>
            <person name="Wang H."/>
            <person name="Huang T."/>
            <person name="Liu B."/>
            <person name="Yang B."/>
            <person name="Yin L."/>
            <person name="Li B."/>
            <person name="Zhang Y."/>
            <person name="Zhang S."/>
            <person name="Jiang F."/>
            <person name="Zhang X."/>
            <person name="Ren Y."/>
            <person name="Wang B."/>
            <person name="Wang S."/>
            <person name="Lu Y."/>
            <person name="Wu K."/>
            <person name="Fan W."/>
            <person name="Wang G."/>
        </authorList>
    </citation>
    <scope>NUCLEOTIDE SEQUENCE</scope>
    <source>
        <strain evidence="17">12Hb</strain>
    </source>
</reference>
<comment type="catalytic activity">
    <reaction evidence="11">
        <text>tRNA(Arg) + L-arginine + ATP = L-arginyl-tRNA(Arg) + AMP + diphosphate</text>
        <dbReference type="Rhea" id="RHEA:20301"/>
        <dbReference type="Rhea" id="RHEA-COMP:9658"/>
        <dbReference type="Rhea" id="RHEA-COMP:9673"/>
        <dbReference type="ChEBI" id="CHEBI:30616"/>
        <dbReference type="ChEBI" id="CHEBI:32682"/>
        <dbReference type="ChEBI" id="CHEBI:33019"/>
        <dbReference type="ChEBI" id="CHEBI:78442"/>
        <dbReference type="ChEBI" id="CHEBI:78513"/>
        <dbReference type="ChEBI" id="CHEBI:456215"/>
        <dbReference type="EC" id="6.1.1.19"/>
    </reaction>
</comment>